<dbReference type="Gene3D" id="1.20.1440.60">
    <property type="entry name" value="23S rRNA-intervening sequence"/>
    <property type="match status" value="1"/>
</dbReference>
<dbReference type="NCBIfam" id="TIGR02436">
    <property type="entry name" value="four helix bundle protein"/>
    <property type="match status" value="1"/>
</dbReference>
<dbReference type="Pfam" id="PF05635">
    <property type="entry name" value="23S_rRNA_IVP"/>
    <property type="match status" value="1"/>
</dbReference>
<dbReference type="PANTHER" id="PTHR38471">
    <property type="entry name" value="FOUR HELIX BUNDLE PROTEIN"/>
    <property type="match status" value="1"/>
</dbReference>
<accession>A0AAE3P288</accession>
<dbReference type="Proteomes" id="UP001221302">
    <property type="component" value="Unassembled WGS sequence"/>
</dbReference>
<dbReference type="SUPFAM" id="SSF158446">
    <property type="entry name" value="IVS-encoded protein-like"/>
    <property type="match status" value="1"/>
</dbReference>
<evidence type="ECO:0000313" key="2">
    <source>
        <dbReference type="Proteomes" id="UP001221302"/>
    </source>
</evidence>
<dbReference type="AlphaFoldDB" id="A0AAE3P288"/>
<evidence type="ECO:0000313" key="1">
    <source>
        <dbReference type="EMBL" id="MDF1613077.1"/>
    </source>
</evidence>
<keyword evidence="2" id="KW-1185">Reference proteome</keyword>
<dbReference type="CDD" id="cd16377">
    <property type="entry name" value="23S_rRNA_IVP_like"/>
    <property type="match status" value="1"/>
</dbReference>
<proteinExistence type="predicted"/>
<dbReference type="InterPro" id="IPR012657">
    <property type="entry name" value="23S_rRNA-intervening_sequence"/>
</dbReference>
<protein>
    <submittedName>
        <fullName evidence="1">Four helix bundle protein</fullName>
    </submittedName>
</protein>
<dbReference type="EMBL" id="JARGDL010000026">
    <property type="protein sequence ID" value="MDF1613077.1"/>
    <property type="molecule type" value="Genomic_DNA"/>
</dbReference>
<gene>
    <name evidence="1" type="ORF">P0M35_13005</name>
</gene>
<reference evidence="1" key="1">
    <citation type="submission" date="2023-03" db="EMBL/GenBank/DDBJ databases">
        <title>Stygiobacter electus gen. nov., sp. nov., facultatively anaerobic thermotolerant bacterium of the class Ignavibacteria from a well of Yessentuki mineral water deposit.</title>
        <authorList>
            <person name="Podosokorskaya O.A."/>
            <person name="Elcheninov A.G."/>
            <person name="Petrova N.F."/>
            <person name="Zavarzina D.G."/>
            <person name="Kublanov I.V."/>
            <person name="Merkel A.Y."/>
        </authorList>
    </citation>
    <scope>NUCLEOTIDE SEQUENCE</scope>
    <source>
        <strain evidence="1">09-Me</strain>
    </source>
</reference>
<organism evidence="1 2">
    <name type="scientific">Stygiobacter electus</name>
    <dbReference type="NCBI Taxonomy" id="3032292"/>
    <lineage>
        <taxon>Bacteria</taxon>
        <taxon>Pseudomonadati</taxon>
        <taxon>Ignavibacteriota</taxon>
        <taxon>Ignavibacteria</taxon>
        <taxon>Ignavibacteriales</taxon>
        <taxon>Melioribacteraceae</taxon>
        <taxon>Stygiobacter</taxon>
    </lineage>
</organism>
<dbReference type="RefSeq" id="WP_321536848.1">
    <property type="nucleotide sequence ID" value="NZ_JARGDL010000026.1"/>
</dbReference>
<sequence length="121" mass="14030">MEKSQNFTDLIVWQKAHEFVLEVYKITKEFPKDELYGLTSQFRRAAVSIPANLAEGYGKTSKADKLRFFNISQGSLKECSYYLLLVSDLKYIKNYEELNNLLNEVAKLLNAYIHVINNSIQ</sequence>
<dbReference type="InterPro" id="IPR036583">
    <property type="entry name" value="23S_rRNA_IVS_sf"/>
</dbReference>
<comment type="caution">
    <text evidence="1">The sequence shown here is derived from an EMBL/GenBank/DDBJ whole genome shotgun (WGS) entry which is preliminary data.</text>
</comment>
<dbReference type="PANTHER" id="PTHR38471:SF2">
    <property type="entry name" value="FOUR HELIX BUNDLE PROTEIN"/>
    <property type="match status" value="1"/>
</dbReference>
<name>A0AAE3P288_9BACT</name>